<sequence>MDFSLNSEQQMIQDSVSKFILNDYDFETRRKIMESTTGFSQENWRLFAELGWLMLPFTEEDGGLGGSMVDLMLVMEEFGKGMVVEPFLATAVMSGGLIAMAGNQTQKDDYLPRIMAGELQMAFAYAEPQSRYHLNNVKCSASESNGEFVITGHKSVVLNGNHADTLIVAARTSGATNDNNGISLFLVDANHPSVKREGYANVDGHQAADIWFDNTPALGLLGEQDNALPAINNIIDKATLAVCAEAVGAMQIANERTVEYAKTRKQFGRTIGTFQALQHRLVNMFIEHQQAKSILLMAVLKMDSNNGQDAKALSAAKSRIGKAANLVGREAVQLHGAIGMTDELDVGHLFKRLTTIQFLFGSTDTHTKRFASL</sequence>
<evidence type="ECO:0000259" key="9">
    <source>
        <dbReference type="Pfam" id="PF02771"/>
    </source>
</evidence>
<name>A0A222G671_9GAMM</name>
<keyword evidence="4 6" id="KW-0274">FAD</keyword>
<gene>
    <name evidence="10" type="ORF">B5D82_05385</name>
</gene>
<dbReference type="RefSeq" id="WP_081149794.1">
    <property type="nucleotide sequence ID" value="NZ_CP020465.1"/>
</dbReference>
<dbReference type="Pfam" id="PF00441">
    <property type="entry name" value="Acyl-CoA_dh_1"/>
    <property type="match status" value="1"/>
</dbReference>
<dbReference type="InterPro" id="IPR036250">
    <property type="entry name" value="AcylCo_DH-like_C"/>
</dbReference>
<dbReference type="Proteomes" id="UP000202259">
    <property type="component" value="Chromosome"/>
</dbReference>
<dbReference type="AlphaFoldDB" id="A0A222G671"/>
<dbReference type="SUPFAM" id="SSF47203">
    <property type="entry name" value="Acyl-CoA dehydrogenase C-terminal domain-like"/>
    <property type="match status" value="1"/>
</dbReference>
<dbReference type="GO" id="GO:0050660">
    <property type="term" value="F:flavin adenine dinucleotide binding"/>
    <property type="evidence" value="ECO:0007669"/>
    <property type="project" value="InterPro"/>
</dbReference>
<dbReference type="Gene3D" id="1.20.140.10">
    <property type="entry name" value="Butyryl-CoA Dehydrogenase, subunit A, domain 3"/>
    <property type="match status" value="1"/>
</dbReference>
<dbReference type="PANTHER" id="PTHR43884">
    <property type="entry name" value="ACYL-COA DEHYDROGENASE"/>
    <property type="match status" value="1"/>
</dbReference>
<dbReference type="SUPFAM" id="SSF56645">
    <property type="entry name" value="Acyl-CoA dehydrogenase NM domain-like"/>
    <property type="match status" value="1"/>
</dbReference>
<dbReference type="InterPro" id="IPR009075">
    <property type="entry name" value="AcylCo_DH/oxidase_C"/>
</dbReference>
<dbReference type="InterPro" id="IPR037069">
    <property type="entry name" value="AcylCoA_DH/ox_N_sf"/>
</dbReference>
<dbReference type="KEGG" id="cber:B5D82_05385"/>
<dbReference type="GO" id="GO:0003995">
    <property type="term" value="F:acyl-CoA dehydrogenase activity"/>
    <property type="evidence" value="ECO:0007669"/>
    <property type="project" value="TreeGrafter"/>
</dbReference>
<dbReference type="Gene3D" id="2.40.110.10">
    <property type="entry name" value="Butyryl-CoA Dehydrogenase, subunit A, domain 2"/>
    <property type="match status" value="1"/>
</dbReference>
<evidence type="ECO:0000313" key="10">
    <source>
        <dbReference type="EMBL" id="ASP47242.1"/>
    </source>
</evidence>
<comment type="cofactor">
    <cofactor evidence="1 6">
        <name>FAD</name>
        <dbReference type="ChEBI" id="CHEBI:57692"/>
    </cofactor>
</comment>
<dbReference type="InterPro" id="IPR013786">
    <property type="entry name" value="AcylCoA_DH/ox_N"/>
</dbReference>
<evidence type="ECO:0000313" key="11">
    <source>
        <dbReference type="Proteomes" id="UP000202259"/>
    </source>
</evidence>
<proteinExistence type="inferred from homology"/>
<evidence type="ECO:0000256" key="2">
    <source>
        <dbReference type="ARBA" id="ARBA00009347"/>
    </source>
</evidence>
<evidence type="ECO:0000259" key="8">
    <source>
        <dbReference type="Pfam" id="PF02770"/>
    </source>
</evidence>
<dbReference type="CDD" id="cd00567">
    <property type="entry name" value="ACAD"/>
    <property type="match status" value="1"/>
</dbReference>
<dbReference type="InterPro" id="IPR046373">
    <property type="entry name" value="Acyl-CoA_Oxase/DH_mid-dom_sf"/>
</dbReference>
<dbReference type="InterPro" id="IPR006091">
    <property type="entry name" value="Acyl-CoA_Oxase/DH_mid-dom"/>
</dbReference>
<reference evidence="10 11" key="1">
    <citation type="submission" date="2017-08" db="EMBL/GenBank/DDBJ databases">
        <title>Complete genome of Colwellia sp. NB097-1, a psychrophile bacterium ioslated from Bering Sea.</title>
        <authorList>
            <person name="Chen X."/>
        </authorList>
    </citation>
    <scope>NUCLEOTIDE SEQUENCE [LARGE SCALE GENOMIC DNA]</scope>
    <source>
        <strain evidence="10 11">NB097-1</strain>
    </source>
</reference>
<organism evidence="10 11">
    <name type="scientific">Cognaticolwellia beringensis</name>
    <dbReference type="NCBI Taxonomy" id="1967665"/>
    <lineage>
        <taxon>Bacteria</taxon>
        <taxon>Pseudomonadati</taxon>
        <taxon>Pseudomonadota</taxon>
        <taxon>Gammaproteobacteria</taxon>
        <taxon>Alteromonadales</taxon>
        <taxon>Colwelliaceae</taxon>
        <taxon>Cognaticolwellia</taxon>
    </lineage>
</organism>
<protein>
    <submittedName>
        <fullName evidence="10">Pimeloyl-CoA dehydrogenase small subunit</fullName>
    </submittedName>
</protein>
<dbReference type="Pfam" id="PF02770">
    <property type="entry name" value="Acyl-CoA_dh_M"/>
    <property type="match status" value="1"/>
</dbReference>
<evidence type="ECO:0000259" key="7">
    <source>
        <dbReference type="Pfam" id="PF00441"/>
    </source>
</evidence>
<evidence type="ECO:0000256" key="6">
    <source>
        <dbReference type="RuleBase" id="RU362125"/>
    </source>
</evidence>
<accession>A0A222G671</accession>
<dbReference type="OrthoDB" id="9769473at2"/>
<keyword evidence="11" id="KW-1185">Reference proteome</keyword>
<feature type="domain" description="Acyl-CoA oxidase/dehydrogenase middle" evidence="8">
    <location>
        <begin position="122"/>
        <end position="214"/>
    </location>
</feature>
<dbReference type="Gene3D" id="1.10.540.10">
    <property type="entry name" value="Acyl-CoA dehydrogenase/oxidase, N-terminal domain"/>
    <property type="match status" value="1"/>
</dbReference>
<keyword evidence="3 6" id="KW-0285">Flavoprotein</keyword>
<feature type="domain" description="Acyl-CoA dehydrogenase/oxidase C-terminal" evidence="7">
    <location>
        <begin position="235"/>
        <end position="369"/>
    </location>
</feature>
<feature type="domain" description="Acyl-CoA dehydrogenase/oxidase N-terminal" evidence="9">
    <location>
        <begin position="7"/>
        <end position="118"/>
    </location>
</feature>
<comment type="similarity">
    <text evidence="2 6">Belongs to the acyl-CoA dehydrogenase family.</text>
</comment>
<dbReference type="EMBL" id="CP020465">
    <property type="protein sequence ID" value="ASP47242.1"/>
    <property type="molecule type" value="Genomic_DNA"/>
</dbReference>
<evidence type="ECO:0000256" key="4">
    <source>
        <dbReference type="ARBA" id="ARBA00022827"/>
    </source>
</evidence>
<evidence type="ECO:0000256" key="1">
    <source>
        <dbReference type="ARBA" id="ARBA00001974"/>
    </source>
</evidence>
<dbReference type="InterPro" id="IPR009100">
    <property type="entry name" value="AcylCoA_DH/oxidase_NM_dom_sf"/>
</dbReference>
<dbReference type="Pfam" id="PF02771">
    <property type="entry name" value="Acyl-CoA_dh_N"/>
    <property type="match status" value="1"/>
</dbReference>
<evidence type="ECO:0000256" key="5">
    <source>
        <dbReference type="ARBA" id="ARBA00023002"/>
    </source>
</evidence>
<keyword evidence="5 6" id="KW-0560">Oxidoreductase</keyword>
<evidence type="ECO:0000256" key="3">
    <source>
        <dbReference type="ARBA" id="ARBA00022630"/>
    </source>
</evidence>
<dbReference type="PANTHER" id="PTHR43884:SF20">
    <property type="entry name" value="ACYL-COA DEHYDROGENASE FADE28"/>
    <property type="match status" value="1"/>
</dbReference>